<feature type="non-terminal residue" evidence="2">
    <location>
        <position position="350"/>
    </location>
</feature>
<keyword evidence="3" id="KW-1185">Reference proteome</keyword>
<keyword evidence="1" id="KW-0812">Transmembrane</keyword>
<comment type="caution">
    <text evidence="2">The sequence shown here is derived from an EMBL/GenBank/DDBJ whole genome shotgun (WGS) entry which is preliminary data.</text>
</comment>
<proteinExistence type="predicted"/>
<feature type="transmembrane region" description="Helical" evidence="1">
    <location>
        <begin position="246"/>
        <end position="269"/>
    </location>
</feature>
<feature type="transmembrane region" description="Helical" evidence="1">
    <location>
        <begin position="195"/>
        <end position="216"/>
    </location>
</feature>
<gene>
    <name evidence="2" type="ORF">RFI_34305</name>
</gene>
<name>X6LQT5_RETFI</name>
<feature type="transmembrane region" description="Helical" evidence="1">
    <location>
        <begin position="91"/>
        <end position="109"/>
    </location>
</feature>
<accession>X6LQT5</accession>
<dbReference type="EMBL" id="ASPP01034145">
    <property type="protein sequence ID" value="ETO03105.1"/>
    <property type="molecule type" value="Genomic_DNA"/>
</dbReference>
<feature type="transmembrane region" description="Helical" evidence="1">
    <location>
        <begin position="6"/>
        <end position="24"/>
    </location>
</feature>
<dbReference type="AlphaFoldDB" id="X6LQT5"/>
<feature type="transmembrane region" description="Helical" evidence="1">
    <location>
        <begin position="289"/>
        <end position="313"/>
    </location>
</feature>
<organism evidence="2 3">
    <name type="scientific">Reticulomyxa filosa</name>
    <dbReference type="NCBI Taxonomy" id="46433"/>
    <lineage>
        <taxon>Eukaryota</taxon>
        <taxon>Sar</taxon>
        <taxon>Rhizaria</taxon>
        <taxon>Retaria</taxon>
        <taxon>Foraminifera</taxon>
        <taxon>Monothalamids</taxon>
        <taxon>Reticulomyxidae</taxon>
        <taxon>Reticulomyxa</taxon>
    </lineage>
</organism>
<evidence type="ECO:0000256" key="1">
    <source>
        <dbReference type="SAM" id="Phobius"/>
    </source>
</evidence>
<keyword evidence="1" id="KW-0472">Membrane</keyword>
<evidence type="ECO:0000313" key="2">
    <source>
        <dbReference type="EMBL" id="ETO03105.1"/>
    </source>
</evidence>
<dbReference type="Proteomes" id="UP000023152">
    <property type="component" value="Unassembled WGS sequence"/>
</dbReference>
<evidence type="ECO:0000313" key="3">
    <source>
        <dbReference type="Proteomes" id="UP000023152"/>
    </source>
</evidence>
<feature type="non-terminal residue" evidence="2">
    <location>
        <position position="1"/>
    </location>
</feature>
<reference evidence="2 3" key="1">
    <citation type="journal article" date="2013" name="Curr. Biol.">
        <title>The Genome of the Foraminiferan Reticulomyxa filosa.</title>
        <authorList>
            <person name="Glockner G."/>
            <person name="Hulsmann N."/>
            <person name="Schleicher M."/>
            <person name="Noegel A.A."/>
            <person name="Eichinger L."/>
            <person name="Gallinger C."/>
            <person name="Pawlowski J."/>
            <person name="Sierra R."/>
            <person name="Euteneuer U."/>
            <person name="Pillet L."/>
            <person name="Moustafa A."/>
            <person name="Platzer M."/>
            <person name="Groth M."/>
            <person name="Szafranski K."/>
            <person name="Schliwa M."/>
        </authorList>
    </citation>
    <scope>NUCLEOTIDE SEQUENCE [LARGE SCALE GENOMIC DNA]</scope>
</reference>
<keyword evidence="1" id="KW-1133">Transmembrane helix</keyword>
<protein>
    <submittedName>
        <fullName evidence="2">Uncharacterized protein</fullName>
    </submittedName>
</protein>
<sequence length="350" mass="40090">YEFTTSVNLLSEFVLLFPVNFVLLKKKKDYCTFNFFQMQTTDSLPTTADTDVEIVGHQATYVMQTQKTEGNSPTPQVYYELKPYHPFRQRVTLLLLLCIMCFIESIVGMRCASELGKFLNHHEDECSSTSDVNGTVTDDNFSKVYRVTKKMGGGEQELFFCLQDYLITYTFLFDRCCVFFFLIKKKKKRDTTHNLLMISVILFFVSLAGALTWYFFRRKITSVKCRSMGELNQTFGSKGYLRYTTAIFLGMCGIYLVFWVIALVLLLLVSDPTFPNHCTSSFTKGSVFVTSRLILGWIVYPVIVIIVVLFIAFACITRCCCLCVRSITDHSGNIAYECYCSEMCGCNICF</sequence>